<keyword evidence="3" id="KW-0949">S-adenosyl-L-methionine</keyword>
<evidence type="ECO:0000256" key="1">
    <source>
        <dbReference type="ARBA" id="ARBA00001966"/>
    </source>
</evidence>
<dbReference type="AlphaFoldDB" id="A0ABD4TIX8"/>
<dbReference type="PROSITE" id="PS51918">
    <property type="entry name" value="RADICAL_SAM"/>
    <property type="match status" value="1"/>
</dbReference>
<dbReference type="InterPro" id="IPR058240">
    <property type="entry name" value="rSAM_sf"/>
</dbReference>
<gene>
    <name evidence="8" type="ORF">FTO68_02675</name>
</gene>
<evidence type="ECO:0000313" key="9">
    <source>
        <dbReference type="Proteomes" id="UP001524383"/>
    </source>
</evidence>
<dbReference type="InterPro" id="IPR017672">
    <property type="entry name" value="MA_4551-like"/>
</dbReference>
<dbReference type="InterPro" id="IPR007197">
    <property type="entry name" value="rSAM"/>
</dbReference>
<evidence type="ECO:0000256" key="6">
    <source>
        <dbReference type="ARBA" id="ARBA00023014"/>
    </source>
</evidence>
<dbReference type="SUPFAM" id="SSF102114">
    <property type="entry name" value="Radical SAM enzymes"/>
    <property type="match status" value="1"/>
</dbReference>
<evidence type="ECO:0000259" key="7">
    <source>
        <dbReference type="PROSITE" id="PS51918"/>
    </source>
</evidence>
<protein>
    <submittedName>
        <fullName evidence="8">Methanogenesis marker radical SAM protein</fullName>
    </submittedName>
</protein>
<dbReference type="Gene3D" id="3.20.20.70">
    <property type="entry name" value="Aldolase class I"/>
    <property type="match status" value="1"/>
</dbReference>
<keyword evidence="5" id="KW-0408">Iron</keyword>
<evidence type="ECO:0000256" key="2">
    <source>
        <dbReference type="ARBA" id="ARBA00022485"/>
    </source>
</evidence>
<dbReference type="CDD" id="cd01335">
    <property type="entry name" value="Radical_SAM"/>
    <property type="match status" value="1"/>
</dbReference>
<dbReference type="Pfam" id="PF04055">
    <property type="entry name" value="Radical_SAM"/>
    <property type="match status" value="1"/>
</dbReference>
<reference evidence="8 9" key="1">
    <citation type="submission" date="2019-08" db="EMBL/GenBank/DDBJ databases">
        <authorList>
            <person name="Chen S.-C."/>
            <person name="Lai M.-C."/>
            <person name="You Y.-T."/>
        </authorList>
    </citation>
    <scope>NUCLEOTIDE SEQUENCE [LARGE SCALE GENOMIC DNA]</scope>
    <source>
        <strain evidence="8 9">P2F9704a</strain>
    </source>
</reference>
<dbReference type="RefSeq" id="WP_255331826.1">
    <property type="nucleotide sequence ID" value="NZ_VOTZ01000004.1"/>
</dbReference>
<keyword evidence="2" id="KW-0004">4Fe-4S</keyword>
<evidence type="ECO:0000313" key="8">
    <source>
        <dbReference type="EMBL" id="MCQ1537893.1"/>
    </source>
</evidence>
<dbReference type="PANTHER" id="PTHR43787">
    <property type="entry name" value="FEMO COFACTOR BIOSYNTHESIS PROTEIN NIFB-RELATED"/>
    <property type="match status" value="1"/>
</dbReference>
<accession>A0ABD4TIX8</accession>
<evidence type="ECO:0000256" key="4">
    <source>
        <dbReference type="ARBA" id="ARBA00022723"/>
    </source>
</evidence>
<dbReference type="GO" id="GO:0046872">
    <property type="term" value="F:metal ion binding"/>
    <property type="evidence" value="ECO:0007669"/>
    <property type="project" value="UniProtKB-KW"/>
</dbReference>
<dbReference type="GO" id="GO:0051539">
    <property type="term" value="F:4 iron, 4 sulfur cluster binding"/>
    <property type="evidence" value="ECO:0007669"/>
    <property type="project" value="UniProtKB-KW"/>
</dbReference>
<dbReference type="Proteomes" id="UP001524383">
    <property type="component" value="Unassembled WGS sequence"/>
</dbReference>
<dbReference type="InterPro" id="IPR013785">
    <property type="entry name" value="Aldolase_TIM"/>
</dbReference>
<evidence type="ECO:0000256" key="3">
    <source>
        <dbReference type="ARBA" id="ARBA00022691"/>
    </source>
</evidence>
<evidence type="ECO:0000256" key="5">
    <source>
        <dbReference type="ARBA" id="ARBA00023004"/>
    </source>
</evidence>
<name>A0ABD4TIX8_9EURY</name>
<proteinExistence type="predicted"/>
<comment type="caution">
    <text evidence="8">The sequence shown here is derived from an EMBL/GenBank/DDBJ whole genome shotgun (WGS) entry which is preliminary data.</text>
</comment>
<feature type="domain" description="Radical SAM core" evidence="7">
    <location>
        <begin position="1"/>
        <end position="255"/>
    </location>
</feature>
<dbReference type="SFLD" id="SFLDS00029">
    <property type="entry name" value="Radical_SAM"/>
    <property type="match status" value="1"/>
</dbReference>
<keyword evidence="4" id="KW-0479">Metal-binding</keyword>
<organism evidence="8 9">
    <name type="scientific">Methanocalculus taiwanensis</name>
    <dbReference type="NCBI Taxonomy" id="106207"/>
    <lineage>
        <taxon>Archaea</taxon>
        <taxon>Methanobacteriati</taxon>
        <taxon>Methanobacteriota</taxon>
        <taxon>Stenosarchaea group</taxon>
        <taxon>Methanomicrobia</taxon>
        <taxon>Methanomicrobiales</taxon>
        <taxon>Methanocalculaceae</taxon>
        <taxon>Methanocalculus</taxon>
    </lineage>
</organism>
<dbReference type="NCBIfam" id="TIGR03278">
    <property type="entry name" value="methan_mark_10"/>
    <property type="match status" value="1"/>
</dbReference>
<sequence length="410" mass="44333">MVQLTVDIGGRPGLDCRGYCSYCYFRHTAKRDIPPFGCRYCLPFVKGCDYCSRGVKEEYTGFKPLRDVADAVLADIQSIRGDITRITISGGGDPSCYPEFVDLIELLASLEAPLHIGYTSGKGFDDPGIADLLIESGLSEISFTVFSSDPELRRKYMHDPTPEASLAILERLAQEIDVYAASVILPGVNDGVILENTCRWLEERGVKGHILMRFANATEQGLILGNAPIIPDQVVQTVEEFAAMVGSVASKCSMKVSGTPLFDPEFGSPFAIRNEPDLLARLPRVTGSATVITGSVAAPFIREILQICGGGDVVPVTKEIACLITADDLLPLDLRSLSTTVIIPGRSFVHLPEAESILSADGKNRRVIRGPECLTADAETSMGMTRTGVLEMEFSGFSDLIRLINLYGAA</sequence>
<comment type="cofactor">
    <cofactor evidence="1">
        <name>[4Fe-4S] cluster</name>
        <dbReference type="ChEBI" id="CHEBI:49883"/>
    </cofactor>
</comment>
<dbReference type="EMBL" id="VOTZ01000004">
    <property type="protein sequence ID" value="MCQ1537893.1"/>
    <property type="molecule type" value="Genomic_DNA"/>
</dbReference>
<keyword evidence="6" id="KW-0411">Iron-sulfur</keyword>
<keyword evidence="9" id="KW-1185">Reference proteome</keyword>